<dbReference type="SUPFAM" id="SSF55136">
    <property type="entry name" value="Probable bacterial effector-binding domain"/>
    <property type="match status" value="1"/>
</dbReference>
<protein>
    <submittedName>
        <fullName evidence="2">Effector-binding domain-containing protein</fullName>
    </submittedName>
</protein>
<dbReference type="InterPro" id="IPR010499">
    <property type="entry name" value="AraC_E-bd"/>
</dbReference>
<dbReference type="Pfam" id="PF06445">
    <property type="entry name" value="GyrI-like"/>
    <property type="match status" value="1"/>
</dbReference>
<dbReference type="InterPro" id="IPR011256">
    <property type="entry name" value="Reg_factor_effector_dom_sf"/>
</dbReference>
<dbReference type="AlphaFoldDB" id="A0A1M5UYP5"/>
<feature type="domain" description="AraC effector-binding" evidence="1">
    <location>
        <begin position="1"/>
        <end position="155"/>
    </location>
</feature>
<dbReference type="Proteomes" id="UP000184211">
    <property type="component" value="Unassembled WGS sequence"/>
</dbReference>
<keyword evidence="3" id="KW-1185">Reference proteome</keyword>
<dbReference type="STRING" id="870908.SAMN04488044_3007"/>
<evidence type="ECO:0000259" key="1">
    <source>
        <dbReference type="SMART" id="SM00871"/>
    </source>
</evidence>
<proteinExistence type="predicted"/>
<gene>
    <name evidence="2" type="ORF">SAMN04488044_3007</name>
</gene>
<organism evidence="2 3">
    <name type="scientific">Cognatishimia maritima</name>
    <dbReference type="NCBI Taxonomy" id="870908"/>
    <lineage>
        <taxon>Bacteria</taxon>
        <taxon>Pseudomonadati</taxon>
        <taxon>Pseudomonadota</taxon>
        <taxon>Alphaproteobacteria</taxon>
        <taxon>Rhodobacterales</taxon>
        <taxon>Paracoccaceae</taxon>
        <taxon>Cognatishimia</taxon>
    </lineage>
</organism>
<dbReference type="InterPro" id="IPR029442">
    <property type="entry name" value="GyrI-like"/>
</dbReference>
<evidence type="ECO:0000313" key="2">
    <source>
        <dbReference type="EMBL" id="SHH68125.1"/>
    </source>
</evidence>
<reference evidence="3" key="1">
    <citation type="submission" date="2016-11" db="EMBL/GenBank/DDBJ databases">
        <authorList>
            <person name="Varghese N."/>
            <person name="Submissions S."/>
        </authorList>
    </citation>
    <scope>NUCLEOTIDE SEQUENCE [LARGE SCALE GENOMIC DNA]</scope>
    <source>
        <strain evidence="3">DSM 28223</strain>
    </source>
</reference>
<evidence type="ECO:0000313" key="3">
    <source>
        <dbReference type="Proteomes" id="UP000184211"/>
    </source>
</evidence>
<dbReference type="OrthoDB" id="9816011at2"/>
<dbReference type="SMART" id="SM00871">
    <property type="entry name" value="AraC_E_bind"/>
    <property type="match status" value="1"/>
</dbReference>
<name>A0A1M5UYP5_9RHOB</name>
<dbReference type="Gene3D" id="3.20.80.10">
    <property type="entry name" value="Regulatory factor, effector binding domain"/>
    <property type="match status" value="1"/>
</dbReference>
<sequence length="155" mass="16490">MDISEKSFDAQDYLYVAGEAALMDGKAIADAMGAAFGTAFGFLGSAGIEPLSAPISVYTEMPGKKMTFRCGFFVSPEDAAKASGDVSADVIPATKALHALHVGPYMNMNQTHGAIWAHAKAKGLTSAMPVWEIYIDDPQKTAPEELRTEIYHSLG</sequence>
<accession>A0A1M5UYP5</accession>
<dbReference type="EMBL" id="FQWM01000007">
    <property type="protein sequence ID" value="SHH68125.1"/>
    <property type="molecule type" value="Genomic_DNA"/>
</dbReference>
<dbReference type="RefSeq" id="WP_072793854.1">
    <property type="nucleotide sequence ID" value="NZ_FQWM01000007.1"/>
</dbReference>